<organism evidence="4 5">
    <name type="scientific">Dimargaris cristalligena</name>
    <dbReference type="NCBI Taxonomy" id="215637"/>
    <lineage>
        <taxon>Eukaryota</taxon>
        <taxon>Fungi</taxon>
        <taxon>Fungi incertae sedis</taxon>
        <taxon>Zoopagomycota</taxon>
        <taxon>Kickxellomycotina</taxon>
        <taxon>Dimargaritomycetes</taxon>
        <taxon>Dimargaritales</taxon>
        <taxon>Dimargaritaceae</taxon>
        <taxon>Dimargaris</taxon>
    </lineage>
</organism>
<dbReference type="InterPro" id="IPR051498">
    <property type="entry name" value="Phosducin-like_chap/apop_reg"/>
</dbReference>
<evidence type="ECO:0000313" key="5">
    <source>
        <dbReference type="Proteomes" id="UP000268162"/>
    </source>
</evidence>
<dbReference type="EMBL" id="ML002430">
    <property type="protein sequence ID" value="RKP37918.1"/>
    <property type="molecule type" value="Genomic_DNA"/>
</dbReference>
<comment type="similarity">
    <text evidence="1">Belongs to the phosducin family.</text>
</comment>
<keyword evidence="5" id="KW-1185">Reference proteome</keyword>
<evidence type="ECO:0000259" key="3">
    <source>
        <dbReference type="Pfam" id="PF02114"/>
    </source>
</evidence>
<feature type="non-terminal residue" evidence="4">
    <location>
        <position position="186"/>
    </location>
</feature>
<dbReference type="Proteomes" id="UP000268162">
    <property type="component" value="Unassembled WGS sequence"/>
</dbReference>
<accession>A0A4P9ZX36</accession>
<dbReference type="PANTHER" id="PTHR45809:SF3">
    <property type="entry name" value="VIRAL IAP-ASSOCIATED FACTOR HOMOLOG"/>
    <property type="match status" value="1"/>
</dbReference>
<proteinExistence type="inferred from homology"/>
<dbReference type="AlphaFoldDB" id="A0A4P9ZX36"/>
<protein>
    <submittedName>
        <fullName evidence="4">Thioredoxin-like protein</fullName>
    </submittedName>
</protein>
<feature type="domain" description="Phosducin" evidence="3">
    <location>
        <begin position="33"/>
        <end position="176"/>
    </location>
</feature>
<evidence type="ECO:0000256" key="1">
    <source>
        <dbReference type="ARBA" id="ARBA00009686"/>
    </source>
</evidence>
<dbReference type="PANTHER" id="PTHR45809">
    <property type="entry name" value="VIRAL IAP-ASSOCIATED FACTOR HOMOLOG"/>
    <property type="match status" value="1"/>
</dbReference>
<dbReference type="Pfam" id="PF02114">
    <property type="entry name" value="Phosducin"/>
    <property type="match status" value="1"/>
</dbReference>
<dbReference type="GO" id="GO:0005737">
    <property type="term" value="C:cytoplasm"/>
    <property type="evidence" value="ECO:0007669"/>
    <property type="project" value="TreeGrafter"/>
</dbReference>
<feature type="non-terminal residue" evidence="4">
    <location>
        <position position="1"/>
    </location>
</feature>
<dbReference type="InterPro" id="IPR024253">
    <property type="entry name" value="Phosducin_thioredoxin-like_dom"/>
</dbReference>
<reference evidence="5" key="1">
    <citation type="journal article" date="2018" name="Nat. Microbiol.">
        <title>Leveraging single-cell genomics to expand the fungal tree of life.</title>
        <authorList>
            <person name="Ahrendt S.R."/>
            <person name="Quandt C.A."/>
            <person name="Ciobanu D."/>
            <person name="Clum A."/>
            <person name="Salamov A."/>
            <person name="Andreopoulos B."/>
            <person name="Cheng J.F."/>
            <person name="Woyke T."/>
            <person name="Pelin A."/>
            <person name="Henrissat B."/>
            <person name="Reynolds N.K."/>
            <person name="Benny G.L."/>
            <person name="Smith M.E."/>
            <person name="James T.Y."/>
            <person name="Grigoriev I.V."/>
        </authorList>
    </citation>
    <scope>NUCLEOTIDE SEQUENCE [LARGE SCALE GENOMIC DNA]</scope>
    <source>
        <strain evidence="5">RSA 468</strain>
    </source>
</reference>
<name>A0A4P9ZX36_9FUNG</name>
<dbReference type="GO" id="GO:0006457">
    <property type="term" value="P:protein folding"/>
    <property type="evidence" value="ECO:0007669"/>
    <property type="project" value="TreeGrafter"/>
</dbReference>
<evidence type="ECO:0000256" key="2">
    <source>
        <dbReference type="SAM" id="MobiDB-lite"/>
    </source>
</evidence>
<sequence>NPNEDTEWNDILRAKGILPPKEGPTEDEIFEDHDRAVREAQEKNLSDKDLDSLDELEDEEDEAVLRMYRQKRMDEIKALADKSHYGELVQISEPDYKKQVTEASKEVSVVVHLFRDSIPACKLMNSHLALLAHQYPTVKFIKIISTDCIHNYPDRNLPTLLLYNHGDMQHQLVGIAQLGGLKMTVK</sequence>
<dbReference type="SUPFAM" id="SSF52833">
    <property type="entry name" value="Thioredoxin-like"/>
    <property type="match status" value="1"/>
</dbReference>
<dbReference type="Gene3D" id="3.40.30.10">
    <property type="entry name" value="Glutaredoxin"/>
    <property type="match status" value="1"/>
</dbReference>
<dbReference type="STRING" id="215637.A0A4P9ZX36"/>
<feature type="region of interest" description="Disordered" evidence="2">
    <location>
        <begin position="1"/>
        <end position="55"/>
    </location>
</feature>
<dbReference type="CDD" id="cd02988">
    <property type="entry name" value="Phd_like_VIAF"/>
    <property type="match status" value="1"/>
</dbReference>
<feature type="compositionally biased region" description="Basic and acidic residues" evidence="2">
    <location>
        <begin position="32"/>
        <end position="51"/>
    </location>
</feature>
<gene>
    <name evidence="4" type="ORF">BJ085DRAFT_166</name>
</gene>
<dbReference type="InterPro" id="IPR036249">
    <property type="entry name" value="Thioredoxin-like_sf"/>
</dbReference>
<evidence type="ECO:0000313" key="4">
    <source>
        <dbReference type="EMBL" id="RKP37918.1"/>
    </source>
</evidence>